<dbReference type="Proteomes" id="UP001140217">
    <property type="component" value="Unassembled WGS sequence"/>
</dbReference>
<evidence type="ECO:0000256" key="2">
    <source>
        <dbReference type="ARBA" id="ARBA00022723"/>
    </source>
</evidence>
<dbReference type="GO" id="GO:0016491">
    <property type="term" value="F:oxidoreductase activity"/>
    <property type="evidence" value="ECO:0007669"/>
    <property type="project" value="UniProtKB-KW"/>
</dbReference>
<evidence type="ECO:0000313" key="9">
    <source>
        <dbReference type="EMBL" id="KAJ2784970.1"/>
    </source>
</evidence>
<dbReference type="InterPro" id="IPR045087">
    <property type="entry name" value="Cu-oxidase_fam"/>
</dbReference>
<keyword evidence="10" id="KW-1185">Reference proteome</keyword>
<keyword evidence="5" id="KW-0732">Signal</keyword>
<dbReference type="Pfam" id="PF00394">
    <property type="entry name" value="Cu-oxidase"/>
    <property type="match status" value="1"/>
</dbReference>
<feature type="domain" description="Plastocyanin-like" evidence="6">
    <location>
        <begin position="151"/>
        <end position="276"/>
    </location>
</feature>
<comment type="caution">
    <text evidence="9">The sequence shown here is derived from an EMBL/GenBank/DDBJ whole genome shotgun (WGS) entry which is preliminary data.</text>
</comment>
<evidence type="ECO:0000313" key="10">
    <source>
        <dbReference type="Proteomes" id="UP001140217"/>
    </source>
</evidence>
<dbReference type="InterPro" id="IPR002355">
    <property type="entry name" value="Cu_oxidase_Cu_BS"/>
</dbReference>
<protein>
    <submittedName>
        <fullName evidence="9">Ferroxidase fet3</fullName>
    </submittedName>
</protein>
<dbReference type="SUPFAM" id="SSF49503">
    <property type="entry name" value="Cupredoxins"/>
    <property type="match status" value="3"/>
</dbReference>
<dbReference type="PANTHER" id="PTHR11709:SF361">
    <property type="entry name" value="IRON TRANSPORT MULTICOPPER OXIDASE FET3"/>
    <property type="match status" value="1"/>
</dbReference>
<evidence type="ECO:0000259" key="8">
    <source>
        <dbReference type="Pfam" id="PF07732"/>
    </source>
</evidence>
<evidence type="ECO:0000256" key="4">
    <source>
        <dbReference type="ARBA" id="ARBA00023008"/>
    </source>
</evidence>
<proteinExistence type="inferred from homology"/>
<dbReference type="InterPro" id="IPR001117">
    <property type="entry name" value="Cu-oxidase_2nd"/>
</dbReference>
<feature type="chain" id="PRO_5040898526" evidence="5">
    <location>
        <begin position="20"/>
        <end position="564"/>
    </location>
</feature>
<keyword evidence="2" id="KW-0479">Metal-binding</keyword>
<feature type="domain" description="Plastocyanin-like" evidence="7">
    <location>
        <begin position="362"/>
        <end position="509"/>
    </location>
</feature>
<dbReference type="GO" id="GO:0005507">
    <property type="term" value="F:copper ion binding"/>
    <property type="evidence" value="ECO:0007669"/>
    <property type="project" value="InterPro"/>
</dbReference>
<organism evidence="9 10">
    <name type="scientific">Coemansia javaensis</name>
    <dbReference type="NCBI Taxonomy" id="2761396"/>
    <lineage>
        <taxon>Eukaryota</taxon>
        <taxon>Fungi</taxon>
        <taxon>Fungi incertae sedis</taxon>
        <taxon>Zoopagomycota</taxon>
        <taxon>Kickxellomycotina</taxon>
        <taxon>Kickxellomycetes</taxon>
        <taxon>Kickxellales</taxon>
        <taxon>Kickxellaceae</taxon>
        <taxon>Coemansia</taxon>
    </lineage>
</organism>
<dbReference type="Pfam" id="PF07731">
    <property type="entry name" value="Cu-oxidase_2"/>
    <property type="match status" value="1"/>
</dbReference>
<dbReference type="Gene3D" id="2.60.40.420">
    <property type="entry name" value="Cupredoxins - blue copper proteins"/>
    <property type="match status" value="3"/>
</dbReference>
<feature type="signal peptide" evidence="5">
    <location>
        <begin position="1"/>
        <end position="19"/>
    </location>
</feature>
<name>A0A9W8HEX9_9FUNG</name>
<dbReference type="OrthoDB" id="2121828at2759"/>
<dbReference type="EMBL" id="JANBUL010000017">
    <property type="protein sequence ID" value="KAJ2784970.1"/>
    <property type="molecule type" value="Genomic_DNA"/>
</dbReference>
<keyword evidence="3" id="KW-0560">Oxidoreductase</keyword>
<comment type="similarity">
    <text evidence="1">Belongs to the multicopper oxidase family.</text>
</comment>
<dbReference type="InterPro" id="IPR008972">
    <property type="entry name" value="Cupredoxin"/>
</dbReference>
<keyword evidence="4" id="KW-0186">Copper</keyword>
<evidence type="ECO:0000256" key="5">
    <source>
        <dbReference type="SAM" id="SignalP"/>
    </source>
</evidence>
<dbReference type="PROSITE" id="PS00079">
    <property type="entry name" value="MULTICOPPER_OXIDASE1"/>
    <property type="match status" value="1"/>
</dbReference>
<dbReference type="InterPro" id="IPR011707">
    <property type="entry name" value="Cu-oxidase-like_N"/>
</dbReference>
<reference evidence="9" key="1">
    <citation type="submission" date="2022-07" db="EMBL/GenBank/DDBJ databases">
        <title>Phylogenomic reconstructions and comparative analyses of Kickxellomycotina fungi.</title>
        <authorList>
            <person name="Reynolds N.K."/>
            <person name="Stajich J.E."/>
            <person name="Barry K."/>
            <person name="Grigoriev I.V."/>
            <person name="Crous P."/>
            <person name="Smith M.E."/>
        </authorList>
    </citation>
    <scope>NUCLEOTIDE SEQUENCE</scope>
    <source>
        <strain evidence="9">NBRC 105414</strain>
    </source>
</reference>
<sequence>MALFGLLAAALLGVAACQAETVVVDWDIGYVQVNRDGYNNRRAIGVNGALPIPPITVTHGDRLILNVHNSLTVDTSVHAHGIFFNGTSYRDGAGQVTQCGIPPGESHTYVIDAVQVGTYWIHGHYKHQNADGLRTPFIIREKQPLHQYDDEVLLALEDWYAEESAQKMEQITQPSATTAPPPPSFPFGLINGYNGNDTKPIRFEPGKRYRFRVVSMATSEWFKFHIPGHKLEIIEVDGVDCKPIVVDGLDMGPGQRYSAIVTALDTDEFNYTYNVTLYANFIPLIKGLNPRYYQGLIEYRAGAPVKNLPPVSDRQLEWADDIKMEALDGMPELPVDVTFGLESKVVRTADNRNLRALNEYPYTEPQVPTLFTAFAMGELALDRRVYGPQTEALIVRHMDSVRIRLGNPTDLVHSFHLHGHTFQVVEYGPVDKRTIQVQPNSPLTLETLPDIPVRRSPGAPMRRDTLVIPEFQYVDLRFRADNPGTWMFHCHMDTHFAAGLAVTFVVAPDVLQRTQKLPESLQQMCLRQGLKASGNAVGNQGYDFTGLPPAPVAVPSNATKPLPP</sequence>
<evidence type="ECO:0000259" key="6">
    <source>
        <dbReference type="Pfam" id="PF00394"/>
    </source>
</evidence>
<accession>A0A9W8HEX9</accession>
<feature type="domain" description="Plastocyanin-like" evidence="8">
    <location>
        <begin position="28"/>
        <end position="143"/>
    </location>
</feature>
<gene>
    <name evidence="9" type="primary">FET3_1</name>
    <name evidence="9" type="ORF">H4R18_000784</name>
</gene>
<dbReference type="InterPro" id="IPR011706">
    <property type="entry name" value="Cu-oxidase_C"/>
</dbReference>
<evidence type="ECO:0000256" key="3">
    <source>
        <dbReference type="ARBA" id="ARBA00023002"/>
    </source>
</evidence>
<evidence type="ECO:0000256" key="1">
    <source>
        <dbReference type="ARBA" id="ARBA00010609"/>
    </source>
</evidence>
<dbReference type="PANTHER" id="PTHR11709">
    <property type="entry name" value="MULTI-COPPER OXIDASE"/>
    <property type="match status" value="1"/>
</dbReference>
<dbReference type="Pfam" id="PF07732">
    <property type="entry name" value="Cu-oxidase_3"/>
    <property type="match status" value="1"/>
</dbReference>
<dbReference type="InterPro" id="IPR033138">
    <property type="entry name" value="Cu_oxidase_CS"/>
</dbReference>
<dbReference type="PROSITE" id="PS00080">
    <property type="entry name" value="MULTICOPPER_OXIDASE2"/>
    <property type="match status" value="1"/>
</dbReference>
<evidence type="ECO:0000259" key="7">
    <source>
        <dbReference type="Pfam" id="PF07731"/>
    </source>
</evidence>
<dbReference type="AlphaFoldDB" id="A0A9W8HEX9"/>